<dbReference type="AlphaFoldDB" id="A0A0R2CK44"/>
<feature type="region of interest" description="Disordered" evidence="5">
    <location>
        <begin position="176"/>
        <end position="235"/>
    </location>
</feature>
<dbReference type="InterPro" id="IPR054612">
    <property type="entry name" value="Phage_capsid-like_C"/>
</dbReference>
<keyword evidence="3" id="KW-0645">Protease</keyword>
<keyword evidence="2" id="KW-1188">Viral release from host cell</keyword>
<dbReference type="InterPro" id="IPR024455">
    <property type="entry name" value="Phage_capsid"/>
</dbReference>
<protein>
    <submittedName>
        <fullName evidence="8">Phage capsid protein</fullName>
    </submittedName>
</protein>
<accession>A0A0R2CK44</accession>
<dbReference type="RefSeq" id="WP_083486916.1">
    <property type="nucleotide sequence ID" value="NZ_AYZE01000010.1"/>
</dbReference>
<organism evidence="8 9">
    <name type="scientific">Liquorilactobacillus cacaonum DSM 21116</name>
    <dbReference type="NCBI Taxonomy" id="1423729"/>
    <lineage>
        <taxon>Bacteria</taxon>
        <taxon>Bacillati</taxon>
        <taxon>Bacillota</taxon>
        <taxon>Bacilli</taxon>
        <taxon>Lactobacillales</taxon>
        <taxon>Lactobacillaceae</taxon>
        <taxon>Liquorilactobacillus</taxon>
    </lineage>
</organism>
<dbReference type="Pfam" id="PF05065">
    <property type="entry name" value="Phage_capsid"/>
    <property type="match status" value="1"/>
</dbReference>
<reference evidence="8 9" key="1">
    <citation type="journal article" date="2015" name="Genome Announc.">
        <title>Expanding the biotechnology potential of lactobacilli through comparative genomics of 213 strains and associated genera.</title>
        <authorList>
            <person name="Sun Z."/>
            <person name="Harris H.M."/>
            <person name="McCann A."/>
            <person name="Guo C."/>
            <person name="Argimon S."/>
            <person name="Zhang W."/>
            <person name="Yang X."/>
            <person name="Jeffery I.B."/>
            <person name="Cooney J.C."/>
            <person name="Kagawa T.F."/>
            <person name="Liu W."/>
            <person name="Song Y."/>
            <person name="Salvetti E."/>
            <person name="Wrobel A."/>
            <person name="Rasinkangas P."/>
            <person name="Parkhill J."/>
            <person name="Rea M.C."/>
            <person name="O'Sullivan O."/>
            <person name="Ritari J."/>
            <person name="Douillard F.P."/>
            <person name="Paul Ross R."/>
            <person name="Yang R."/>
            <person name="Briner A.E."/>
            <person name="Felis G.E."/>
            <person name="de Vos W.M."/>
            <person name="Barrangou R."/>
            <person name="Klaenhammer T.R."/>
            <person name="Caufield P.W."/>
            <person name="Cui Y."/>
            <person name="Zhang H."/>
            <person name="O'Toole P.W."/>
        </authorList>
    </citation>
    <scope>NUCLEOTIDE SEQUENCE [LARGE SCALE GENOMIC DNA]</scope>
    <source>
        <strain evidence="8 9">DSM 21116</strain>
    </source>
</reference>
<dbReference type="InterPro" id="IPR054613">
    <property type="entry name" value="Peptidase_S78_dom"/>
</dbReference>
<evidence type="ECO:0000313" key="9">
    <source>
        <dbReference type="Proteomes" id="UP000051131"/>
    </source>
</evidence>
<dbReference type="InterPro" id="IPR006433">
    <property type="entry name" value="Prohead_protease"/>
</dbReference>
<evidence type="ECO:0000259" key="6">
    <source>
        <dbReference type="Pfam" id="PF04586"/>
    </source>
</evidence>
<dbReference type="SUPFAM" id="SSF56563">
    <property type="entry name" value="Major capsid protein gp5"/>
    <property type="match status" value="1"/>
</dbReference>
<dbReference type="Pfam" id="PF04586">
    <property type="entry name" value="Peptidase_S78"/>
    <property type="match status" value="1"/>
</dbReference>
<evidence type="ECO:0000256" key="4">
    <source>
        <dbReference type="ARBA" id="ARBA00022801"/>
    </source>
</evidence>
<comment type="caution">
    <text evidence="8">The sequence shown here is derived from an EMBL/GenBank/DDBJ whole genome shotgun (WGS) entry which is preliminary data.</text>
</comment>
<evidence type="ECO:0000256" key="2">
    <source>
        <dbReference type="ARBA" id="ARBA00022612"/>
    </source>
</evidence>
<proteinExistence type="predicted"/>
<comment type="subcellular location">
    <subcellularLocation>
        <location evidence="1">Virion</location>
    </subcellularLocation>
</comment>
<sequence>MKVSDVRTLNLSDLKIRDAENGLKKIEGYALKFNEPSEDLGGFVEYVTPEALSNVSFENLLLIYAHDYNNILARADSDTLTVQVDNVGLHFEATLANTTLANDVYNDILAGNLKGCSFGFVISPGGDDWSETSEGMPLHIITNIQSISELTITPIPAYTETSVTVTRSLDKIKERMKMTDEEKKKMEEEKREKERLEREKAIEEEKRAAEKKKQEERESKEKAEEEKREKKTQETIKREMEKIRQEFADKNKGGDVKLRELGKKADEQKRDFHKMLVAGEIKRDTTSTNMVLSDGSVLIPDTILPAEHEEHQFPRLGNLVRNVQVKTTTGKLPIFQTSDDVLEKHDEFGTGNRKKVPDIKPVPWDLGSFSSTFAYSQELLTDSQYNWESELGDRLIELRDNTDDSLIITALTAGLTATVSTDLIADIKKALNLNLKPVDSQKAQIVMSQAAFDAIDQLKDDMGRPLIQMDLTKASNYTLLGKQLVVIADTLFPSAKAGDVNIIVSPLQKSVIKFKNAEITGKFIDSYDVFYRLLGIFVREDVVQARKDLIQWITKTAA</sequence>
<keyword evidence="9" id="KW-1185">Reference proteome</keyword>
<dbReference type="NCBIfam" id="TIGR01543">
    <property type="entry name" value="proheadase_HK97"/>
    <property type="match status" value="1"/>
</dbReference>
<evidence type="ECO:0000259" key="7">
    <source>
        <dbReference type="Pfam" id="PF05065"/>
    </source>
</evidence>
<name>A0A0R2CK44_9LACO</name>
<dbReference type="GO" id="GO:0006508">
    <property type="term" value="P:proteolysis"/>
    <property type="evidence" value="ECO:0007669"/>
    <property type="project" value="UniProtKB-KW"/>
</dbReference>
<feature type="domain" description="Prohead serine protease" evidence="6">
    <location>
        <begin position="13"/>
        <end position="173"/>
    </location>
</feature>
<dbReference type="Proteomes" id="UP000051131">
    <property type="component" value="Unassembled WGS sequence"/>
</dbReference>
<keyword evidence="4" id="KW-0378">Hydrolase</keyword>
<dbReference type="NCBIfam" id="TIGR01554">
    <property type="entry name" value="major_cap_HK97"/>
    <property type="match status" value="1"/>
</dbReference>
<evidence type="ECO:0000256" key="1">
    <source>
        <dbReference type="ARBA" id="ARBA00004328"/>
    </source>
</evidence>
<evidence type="ECO:0000256" key="5">
    <source>
        <dbReference type="SAM" id="MobiDB-lite"/>
    </source>
</evidence>
<evidence type="ECO:0000313" key="8">
    <source>
        <dbReference type="EMBL" id="KRM91490.1"/>
    </source>
</evidence>
<dbReference type="PATRIC" id="fig|1423729.3.peg.459"/>
<dbReference type="EMBL" id="AYZE01000010">
    <property type="protein sequence ID" value="KRM91490.1"/>
    <property type="molecule type" value="Genomic_DNA"/>
</dbReference>
<feature type="domain" description="Phage capsid-like C-terminal" evidence="7">
    <location>
        <begin position="319"/>
        <end position="490"/>
    </location>
</feature>
<dbReference type="GO" id="GO:0008233">
    <property type="term" value="F:peptidase activity"/>
    <property type="evidence" value="ECO:0007669"/>
    <property type="project" value="UniProtKB-KW"/>
</dbReference>
<evidence type="ECO:0000256" key="3">
    <source>
        <dbReference type="ARBA" id="ARBA00022670"/>
    </source>
</evidence>
<dbReference type="OrthoDB" id="64791at2"/>
<gene>
    <name evidence="8" type="ORF">FC80_GL000457</name>
</gene>
<dbReference type="STRING" id="1423729.FC80_GL000457"/>